<proteinExistence type="inferred from homology"/>
<dbReference type="Pfam" id="PF00026">
    <property type="entry name" value="Asp"/>
    <property type="match status" value="1"/>
</dbReference>
<dbReference type="CDD" id="cd05471">
    <property type="entry name" value="pepsin_like"/>
    <property type="match status" value="1"/>
</dbReference>
<evidence type="ECO:0000256" key="2">
    <source>
        <dbReference type="ARBA" id="ARBA00022750"/>
    </source>
</evidence>
<dbReference type="FunCoup" id="K5VJ76">
    <property type="interactions" value="60"/>
</dbReference>
<dbReference type="GO" id="GO:0006508">
    <property type="term" value="P:proteolysis"/>
    <property type="evidence" value="ECO:0007669"/>
    <property type="project" value="UniProtKB-KW"/>
</dbReference>
<dbReference type="PROSITE" id="PS51767">
    <property type="entry name" value="PEPTIDASE_A1"/>
    <property type="match status" value="1"/>
</dbReference>
<dbReference type="GeneID" id="18909830"/>
<dbReference type="PANTHER" id="PTHR47966">
    <property type="entry name" value="BETA-SITE APP-CLEAVING ENZYME, ISOFORM A-RELATED"/>
    <property type="match status" value="1"/>
</dbReference>
<dbReference type="Proteomes" id="UP000008370">
    <property type="component" value="Unassembled WGS sequence"/>
</dbReference>
<organism evidence="6 7">
    <name type="scientific">Phanerochaete carnosa (strain HHB-10118-sp)</name>
    <name type="common">White-rot fungus</name>
    <name type="synonym">Peniophora carnosa</name>
    <dbReference type="NCBI Taxonomy" id="650164"/>
    <lineage>
        <taxon>Eukaryota</taxon>
        <taxon>Fungi</taxon>
        <taxon>Dikarya</taxon>
        <taxon>Basidiomycota</taxon>
        <taxon>Agaricomycotina</taxon>
        <taxon>Agaricomycetes</taxon>
        <taxon>Polyporales</taxon>
        <taxon>Phanerochaetaceae</taxon>
        <taxon>Phanerochaete</taxon>
    </lineage>
</organism>
<dbReference type="HOGENOM" id="CLU_038846_0_0_1"/>
<dbReference type="PROSITE" id="PS00141">
    <property type="entry name" value="ASP_PROTEASE"/>
    <property type="match status" value="2"/>
</dbReference>
<comment type="similarity">
    <text evidence="1 4">Belongs to the peptidase A1 family.</text>
</comment>
<protein>
    <recommendedName>
        <fullName evidence="5">Peptidase A1 domain-containing protein</fullName>
    </recommendedName>
</protein>
<dbReference type="AlphaFoldDB" id="K5VJ76"/>
<feature type="active site" evidence="3">
    <location>
        <position position="61"/>
    </location>
</feature>
<dbReference type="RefSeq" id="XP_007400502.1">
    <property type="nucleotide sequence ID" value="XM_007400440.1"/>
</dbReference>
<evidence type="ECO:0000313" key="6">
    <source>
        <dbReference type="EMBL" id="EKM51358.1"/>
    </source>
</evidence>
<keyword evidence="4" id="KW-0378">Hydrolase</keyword>
<dbReference type="SUPFAM" id="SSF50630">
    <property type="entry name" value="Acid proteases"/>
    <property type="match status" value="1"/>
</dbReference>
<keyword evidence="7" id="KW-1185">Reference proteome</keyword>
<gene>
    <name evidence="6" type="ORF">PHACADRAFT_178003</name>
</gene>
<dbReference type="PANTHER" id="PTHR47966:SF51">
    <property type="entry name" value="BETA-SITE APP-CLEAVING ENZYME, ISOFORM A-RELATED"/>
    <property type="match status" value="1"/>
</dbReference>
<dbReference type="InterPro" id="IPR021109">
    <property type="entry name" value="Peptidase_aspartic_dom_sf"/>
</dbReference>
<dbReference type="OrthoDB" id="660550at2759"/>
<accession>K5VJ76</accession>
<evidence type="ECO:0000256" key="1">
    <source>
        <dbReference type="ARBA" id="ARBA00007447"/>
    </source>
</evidence>
<dbReference type="GO" id="GO:0004190">
    <property type="term" value="F:aspartic-type endopeptidase activity"/>
    <property type="evidence" value="ECO:0007669"/>
    <property type="project" value="UniProtKB-KW"/>
</dbReference>
<reference evidence="6 7" key="1">
    <citation type="journal article" date="2012" name="BMC Genomics">
        <title>Comparative genomics of the white-rot fungi, Phanerochaete carnosa and P. chrysosporium, to elucidate the genetic basis of the distinct wood types they colonize.</title>
        <authorList>
            <person name="Suzuki H."/>
            <person name="MacDonald J."/>
            <person name="Syed K."/>
            <person name="Salamov A."/>
            <person name="Hori C."/>
            <person name="Aerts A."/>
            <person name="Henrissat B."/>
            <person name="Wiebenga A."/>
            <person name="vanKuyk P.A."/>
            <person name="Barry K."/>
            <person name="Lindquist E."/>
            <person name="LaButti K."/>
            <person name="Lapidus A."/>
            <person name="Lucas S."/>
            <person name="Coutinho P."/>
            <person name="Gong Y."/>
            <person name="Samejima M."/>
            <person name="Mahadevan R."/>
            <person name="Abou-Zaid M."/>
            <person name="de Vries R.P."/>
            <person name="Igarashi K."/>
            <person name="Yadav J.S."/>
            <person name="Grigoriev I.V."/>
            <person name="Master E.R."/>
        </authorList>
    </citation>
    <scope>NUCLEOTIDE SEQUENCE [LARGE SCALE GENOMIC DNA]</scope>
    <source>
        <strain evidence="6 7">HHB-10118-sp</strain>
    </source>
</reference>
<dbReference type="EMBL" id="JH930477">
    <property type="protein sequence ID" value="EKM51358.1"/>
    <property type="molecule type" value="Genomic_DNA"/>
</dbReference>
<evidence type="ECO:0000256" key="4">
    <source>
        <dbReference type="RuleBase" id="RU000454"/>
    </source>
</evidence>
<evidence type="ECO:0000313" key="7">
    <source>
        <dbReference type="Proteomes" id="UP000008370"/>
    </source>
</evidence>
<dbReference type="InParanoid" id="K5VJ76"/>
<dbReference type="MEROPS" id="A01.019"/>
<dbReference type="Gene3D" id="2.40.70.10">
    <property type="entry name" value="Acid Proteases"/>
    <property type="match status" value="2"/>
</dbReference>
<dbReference type="InterPro" id="IPR001969">
    <property type="entry name" value="Aspartic_peptidase_AS"/>
</dbReference>
<feature type="domain" description="Peptidase A1" evidence="5">
    <location>
        <begin position="43"/>
        <end position="357"/>
    </location>
</feature>
<sequence>MLLAWLWPVTLHEHEHPCTFAGPPRGRDAGKPASGVDIYIVDFTIQVKVGEPAIQYTLLIDSGSSNTWVGANKSYTPTSSSHNTGKSVGVTYGSGRFSGTEYLDTLDLGNGLIIANQSLGAANASSGFDGSFDGILGIGPINLTEGTIQGSSELVPTTANNLKSQGKIGAEALGIFYPPYAEKASGSITFGGADTSKCTSSVSYVPITKASPANDYWGIDQSISYAGKVISTTTSGIVDSGTTMILLATDHYQAYMNATGAVKDSKTGMLSLTNDQFKNLQPLQFNIGGQTWTLSANGQIWPRTMNTAFSGDNDHVYLVIGDLGSESGQGFDFISGYMFMQRFYTVLDATNSRIGFATTQYTDSQAN</sequence>
<evidence type="ECO:0000256" key="3">
    <source>
        <dbReference type="PIRSR" id="PIRSR601461-1"/>
    </source>
</evidence>
<feature type="active site" evidence="3">
    <location>
        <position position="239"/>
    </location>
</feature>
<evidence type="ECO:0000259" key="5">
    <source>
        <dbReference type="PROSITE" id="PS51767"/>
    </source>
</evidence>
<dbReference type="InterPro" id="IPR034164">
    <property type="entry name" value="Pepsin-like_dom"/>
</dbReference>
<dbReference type="InterPro" id="IPR001461">
    <property type="entry name" value="Aspartic_peptidase_A1"/>
</dbReference>
<dbReference type="PRINTS" id="PR00792">
    <property type="entry name" value="PEPSIN"/>
</dbReference>
<dbReference type="InterPro" id="IPR033121">
    <property type="entry name" value="PEPTIDASE_A1"/>
</dbReference>
<name>K5VJ76_PHACS</name>
<keyword evidence="2 4" id="KW-0064">Aspartyl protease</keyword>
<keyword evidence="4" id="KW-0645">Protease</keyword>
<dbReference type="KEGG" id="pco:PHACADRAFT_178003"/>